<accession>A0A1Y4LKJ4</accession>
<feature type="transmembrane region" description="Helical" evidence="1">
    <location>
        <begin position="102"/>
        <end position="120"/>
    </location>
</feature>
<name>A0A1Y4LKJ4_9FIRM</name>
<dbReference type="InterPro" id="IPR045798">
    <property type="entry name" value="TrbL_Firmicutes"/>
</dbReference>
<reference evidence="3" key="1">
    <citation type="submission" date="2017-04" db="EMBL/GenBank/DDBJ databases">
        <title>Function of individual gut microbiota members based on whole genome sequencing of pure cultures obtained from chicken caecum.</title>
        <authorList>
            <person name="Medvecky M."/>
            <person name="Cejkova D."/>
            <person name="Polansky O."/>
            <person name="Karasova D."/>
            <person name="Kubasova T."/>
            <person name="Cizek A."/>
            <person name="Rychlik I."/>
        </authorList>
    </citation>
    <scope>NUCLEOTIDE SEQUENCE [LARGE SCALE GENOMIC DNA]</scope>
    <source>
        <strain evidence="3">An179</strain>
    </source>
</reference>
<keyword evidence="1" id="KW-0812">Transmembrane</keyword>
<gene>
    <name evidence="2" type="ORF">B5F15_16080</name>
</gene>
<dbReference type="AlphaFoldDB" id="A0A1Y4LKJ4"/>
<dbReference type="Pfam" id="PF19478">
    <property type="entry name" value="TrbL_2"/>
    <property type="match status" value="1"/>
</dbReference>
<evidence type="ECO:0008006" key="4">
    <source>
        <dbReference type="Google" id="ProtNLM"/>
    </source>
</evidence>
<sequence>MDFLLDALTNWLKEMLVGGIMSNLSGMFDSVNQQVADISVQVGQTPQAWNGDIFSMIQNLSNTIMVPIAGVILAIVMTLELIQMITDRNNLHDVDTWMIFKWVFKSAAAILIVTNTWNIVMGVFDAAQSVVAQAAGIIGSDA</sequence>
<dbReference type="Proteomes" id="UP000195326">
    <property type="component" value="Unassembled WGS sequence"/>
</dbReference>
<feature type="non-terminal residue" evidence="2">
    <location>
        <position position="142"/>
    </location>
</feature>
<dbReference type="RefSeq" id="WP_242970631.1">
    <property type="nucleotide sequence ID" value="NZ_NFKL01000040.1"/>
</dbReference>
<evidence type="ECO:0000313" key="3">
    <source>
        <dbReference type="Proteomes" id="UP000195326"/>
    </source>
</evidence>
<keyword evidence="1" id="KW-0472">Membrane</keyword>
<comment type="caution">
    <text evidence="2">The sequence shown here is derived from an EMBL/GenBank/DDBJ whole genome shotgun (WGS) entry which is preliminary data.</text>
</comment>
<feature type="transmembrane region" description="Helical" evidence="1">
    <location>
        <begin position="64"/>
        <end position="82"/>
    </location>
</feature>
<organism evidence="2 3">
    <name type="scientific">Butyricicoccus pullicaecorum</name>
    <dbReference type="NCBI Taxonomy" id="501571"/>
    <lineage>
        <taxon>Bacteria</taxon>
        <taxon>Bacillati</taxon>
        <taxon>Bacillota</taxon>
        <taxon>Clostridia</taxon>
        <taxon>Eubacteriales</taxon>
        <taxon>Butyricicoccaceae</taxon>
        <taxon>Butyricicoccus</taxon>
    </lineage>
</organism>
<dbReference type="EMBL" id="NFKL01000040">
    <property type="protein sequence ID" value="OUP54652.1"/>
    <property type="molecule type" value="Genomic_DNA"/>
</dbReference>
<evidence type="ECO:0000313" key="2">
    <source>
        <dbReference type="EMBL" id="OUP54652.1"/>
    </source>
</evidence>
<keyword evidence="1" id="KW-1133">Transmembrane helix</keyword>
<protein>
    <recommendedName>
        <fullName evidence="4">Conjugal transfer protein</fullName>
    </recommendedName>
</protein>
<proteinExistence type="predicted"/>
<evidence type="ECO:0000256" key="1">
    <source>
        <dbReference type="SAM" id="Phobius"/>
    </source>
</evidence>